<dbReference type="WBParaSite" id="HPBE_0002423101-mRNA-1">
    <property type="protein sequence ID" value="HPBE_0002423101-mRNA-1"/>
    <property type="gene ID" value="HPBE_0002423101"/>
</dbReference>
<sequence length="67" mass="7469">LSVTCRSVGDASPKYNIVNINMIAAGVVLIVSVDAIDGWLDFNVQSENYAELVVWTRFMAGRKHERQ</sequence>
<name>A0A183GNG1_HELPZ</name>
<evidence type="ECO:0000313" key="2">
    <source>
        <dbReference type="WBParaSite" id="HPBE_0002423101-mRNA-1"/>
    </source>
</evidence>
<keyword evidence="1" id="KW-1185">Reference proteome</keyword>
<dbReference type="AlphaFoldDB" id="A0A183GNG1"/>
<protein>
    <submittedName>
        <fullName evidence="2">Neur_chan_LBD domain-containing protein</fullName>
    </submittedName>
</protein>
<evidence type="ECO:0000313" key="1">
    <source>
        <dbReference type="Proteomes" id="UP000050761"/>
    </source>
</evidence>
<reference evidence="2" key="1">
    <citation type="submission" date="2019-09" db="UniProtKB">
        <authorList>
            <consortium name="WormBaseParasite"/>
        </authorList>
    </citation>
    <scope>IDENTIFICATION</scope>
</reference>
<organism evidence="1 2">
    <name type="scientific">Heligmosomoides polygyrus</name>
    <name type="common">Parasitic roundworm</name>
    <dbReference type="NCBI Taxonomy" id="6339"/>
    <lineage>
        <taxon>Eukaryota</taxon>
        <taxon>Metazoa</taxon>
        <taxon>Ecdysozoa</taxon>
        <taxon>Nematoda</taxon>
        <taxon>Chromadorea</taxon>
        <taxon>Rhabditida</taxon>
        <taxon>Rhabditina</taxon>
        <taxon>Rhabditomorpha</taxon>
        <taxon>Strongyloidea</taxon>
        <taxon>Heligmosomidae</taxon>
        <taxon>Heligmosomoides</taxon>
    </lineage>
</organism>
<accession>A0A183GNG1</accession>
<dbReference type="Proteomes" id="UP000050761">
    <property type="component" value="Unassembled WGS sequence"/>
</dbReference>
<proteinExistence type="predicted"/>